<evidence type="ECO:0000313" key="9">
    <source>
        <dbReference type="EMBL" id="ABG64605.1"/>
    </source>
</evidence>
<feature type="binding site" evidence="6">
    <location>
        <position position="275"/>
    </location>
    <ligand>
        <name>Mg(2+)</name>
        <dbReference type="ChEBI" id="CHEBI:18420"/>
        <label>1</label>
    </ligand>
</feature>
<dbReference type="STRING" id="266779.Meso_3233"/>
<feature type="binding site" evidence="6">
    <location>
        <position position="54"/>
    </location>
    <ligand>
        <name>Mg(2+)</name>
        <dbReference type="ChEBI" id="CHEBI:18420"/>
        <label>1</label>
    </ligand>
</feature>
<proteinExistence type="inferred from homology"/>
<sequence length="284" mass="32238">MSSALAKVYSGPEKPELSMPFKVATWNINSVRLRLPLVLRFLEQYQPDVLCLQETKCPDDQFPTAAFRKVGYGHVEIHGQKGYHGVATISRLPLEVVERRSFCGLTDCRHLSTLTNVDGRRVLLHNFYVPAGGDEPDPEINPKFRHKLDFLQEMRDIIPTLDANTGSILVGDLNVAPLETDVWSHKQMLNVVSHTPVETEGLESVRKGGGWVDLMRRHIPPEEKLFTWWSYRAKDWSLSNRGRRLDHVWSSDDLAPALSRVDVLRDARGWDRPSDHVPVIAAFG</sequence>
<dbReference type="PROSITE" id="PS00726">
    <property type="entry name" value="AP_NUCLEASE_F1_1"/>
    <property type="match status" value="1"/>
</dbReference>
<keyword evidence="4 6" id="KW-0460">Magnesium</keyword>
<dbReference type="PANTHER" id="PTHR43250:SF2">
    <property type="entry name" value="EXODEOXYRIBONUCLEASE III"/>
    <property type="match status" value="1"/>
</dbReference>
<evidence type="ECO:0000256" key="4">
    <source>
        <dbReference type="ARBA" id="ARBA00022842"/>
    </source>
</evidence>
<dbReference type="PANTHER" id="PTHR43250">
    <property type="entry name" value="EXODEOXYRIBONUCLEASE III"/>
    <property type="match status" value="1"/>
</dbReference>
<dbReference type="HOGENOM" id="CLU_027539_0_0_5"/>
<dbReference type="KEGG" id="mes:Meso_3233"/>
<keyword evidence="3" id="KW-0378">Hydrolase</keyword>
<dbReference type="InterPro" id="IPR020847">
    <property type="entry name" value="AP_endonuclease_F1_BS"/>
</dbReference>
<feature type="binding site" evidence="6">
    <location>
        <position position="27"/>
    </location>
    <ligand>
        <name>Mg(2+)</name>
        <dbReference type="ChEBI" id="CHEBI:18420"/>
        <label>1</label>
    </ligand>
</feature>
<dbReference type="InterPro" id="IPR036691">
    <property type="entry name" value="Endo/exonu/phosph_ase_sf"/>
</dbReference>
<keyword evidence="2 6" id="KW-0479">Metal-binding</keyword>
<name>Q11DC0_CHESB</name>
<dbReference type="GO" id="GO:0003677">
    <property type="term" value="F:DNA binding"/>
    <property type="evidence" value="ECO:0007669"/>
    <property type="project" value="InterPro"/>
</dbReference>
<evidence type="ECO:0000256" key="3">
    <source>
        <dbReference type="ARBA" id="ARBA00022801"/>
    </source>
</evidence>
<evidence type="ECO:0000256" key="6">
    <source>
        <dbReference type="PIRSR" id="PIRSR604808-2"/>
    </source>
</evidence>
<keyword evidence="6" id="KW-0464">Manganese</keyword>
<dbReference type="Pfam" id="PF03372">
    <property type="entry name" value="Exo_endo_phos"/>
    <property type="match status" value="1"/>
</dbReference>
<accession>Q11DC0</accession>
<evidence type="ECO:0000256" key="5">
    <source>
        <dbReference type="PIRSR" id="PIRSR604808-1"/>
    </source>
</evidence>
<dbReference type="InterPro" id="IPR037493">
    <property type="entry name" value="ExoIII-like"/>
</dbReference>
<organism evidence="9">
    <name type="scientific">Chelativorans sp. (strain BNC1)</name>
    <dbReference type="NCBI Taxonomy" id="266779"/>
    <lineage>
        <taxon>Bacteria</taxon>
        <taxon>Pseudomonadati</taxon>
        <taxon>Pseudomonadota</taxon>
        <taxon>Alphaproteobacteria</taxon>
        <taxon>Hyphomicrobiales</taxon>
        <taxon>Phyllobacteriaceae</taxon>
        <taxon>Chelativorans</taxon>
    </lineage>
</organism>
<feature type="active site" evidence="5">
    <location>
        <position position="128"/>
    </location>
</feature>
<evidence type="ECO:0000256" key="1">
    <source>
        <dbReference type="ARBA" id="ARBA00007092"/>
    </source>
</evidence>
<dbReference type="PROSITE" id="PS51435">
    <property type="entry name" value="AP_NUCLEASE_F1_4"/>
    <property type="match status" value="1"/>
</dbReference>
<dbReference type="NCBIfam" id="TIGR00633">
    <property type="entry name" value="xth"/>
    <property type="match status" value="1"/>
</dbReference>
<dbReference type="GO" id="GO:0004519">
    <property type="term" value="F:endonuclease activity"/>
    <property type="evidence" value="ECO:0007669"/>
    <property type="project" value="InterPro"/>
</dbReference>
<evidence type="ECO:0000256" key="7">
    <source>
        <dbReference type="PIRSR" id="PIRSR604808-3"/>
    </source>
</evidence>
<dbReference type="InterPro" id="IPR005135">
    <property type="entry name" value="Endo/exonuclease/phosphatase"/>
</dbReference>
<feature type="binding site" evidence="6">
    <location>
        <position position="172"/>
    </location>
    <ligand>
        <name>Mg(2+)</name>
        <dbReference type="ChEBI" id="CHEBI:18420"/>
        <label>1</label>
    </ligand>
</feature>
<feature type="binding site" evidence="6">
    <location>
        <position position="276"/>
    </location>
    <ligand>
        <name>Mg(2+)</name>
        <dbReference type="ChEBI" id="CHEBI:18420"/>
        <label>1</label>
    </ligand>
</feature>
<feature type="binding site" evidence="6">
    <location>
        <position position="174"/>
    </location>
    <ligand>
        <name>Mg(2+)</name>
        <dbReference type="ChEBI" id="CHEBI:18420"/>
        <label>1</label>
    </ligand>
</feature>
<feature type="site" description="Important for catalytic activity" evidence="7">
    <location>
        <position position="246"/>
    </location>
</feature>
<feature type="active site" description="Proton donor/acceptor" evidence="5">
    <location>
        <position position="172"/>
    </location>
</feature>
<feature type="domain" description="Endonuclease/exonuclease/phosphatase" evidence="8">
    <location>
        <begin position="24"/>
        <end position="276"/>
    </location>
</feature>
<feature type="site" description="Interaction with DNA substrate" evidence="7">
    <location>
        <position position="276"/>
    </location>
</feature>
<evidence type="ECO:0000256" key="2">
    <source>
        <dbReference type="ARBA" id="ARBA00022723"/>
    </source>
</evidence>
<dbReference type="EMBL" id="CP000390">
    <property type="protein sequence ID" value="ABG64605.1"/>
    <property type="molecule type" value="Genomic_DNA"/>
</dbReference>
<dbReference type="InterPro" id="IPR004808">
    <property type="entry name" value="AP_endonuc_1"/>
</dbReference>
<dbReference type="SUPFAM" id="SSF56219">
    <property type="entry name" value="DNase I-like"/>
    <property type="match status" value="1"/>
</dbReference>
<dbReference type="eggNOG" id="COG0708">
    <property type="taxonomic scope" value="Bacteria"/>
</dbReference>
<feature type="site" description="Transition state stabilizer" evidence="7">
    <location>
        <position position="174"/>
    </location>
</feature>
<reference evidence="9" key="1">
    <citation type="submission" date="2006-06" db="EMBL/GenBank/DDBJ databases">
        <title>Complete sequence of chromosome of Chelativorans sp. BNC1.</title>
        <authorList>
            <consortium name="US DOE Joint Genome Institute"/>
            <person name="Copeland A."/>
            <person name="Lucas S."/>
            <person name="Lapidus A."/>
            <person name="Barry K."/>
            <person name="Detter J.C."/>
            <person name="Glavina del Rio T."/>
            <person name="Hammon N."/>
            <person name="Israni S."/>
            <person name="Dalin E."/>
            <person name="Tice H."/>
            <person name="Pitluck S."/>
            <person name="Chertkov O."/>
            <person name="Brettin T."/>
            <person name="Bruce D."/>
            <person name="Han C."/>
            <person name="Tapia R."/>
            <person name="Gilna P."/>
            <person name="Schmutz J."/>
            <person name="Larimer F."/>
            <person name="Land M."/>
            <person name="Hauser L."/>
            <person name="Kyrpides N."/>
            <person name="Mikhailova N."/>
            <person name="Richardson P."/>
        </authorList>
    </citation>
    <scope>NUCLEOTIDE SEQUENCE</scope>
    <source>
        <strain evidence="9">BNC1</strain>
    </source>
</reference>
<gene>
    <name evidence="9" type="ordered locus">Meso_3233</name>
</gene>
<comment type="similarity">
    <text evidence="1">Belongs to the DNA repair enzymes AP/ExoA family.</text>
</comment>
<feature type="active site" description="Proton acceptor" evidence="5">
    <location>
        <position position="276"/>
    </location>
</feature>
<dbReference type="AlphaFoldDB" id="Q11DC0"/>
<protein>
    <submittedName>
        <fullName evidence="9">Exodeoxyribonuclease III Xth</fullName>
    </submittedName>
</protein>
<dbReference type="GO" id="GO:0006281">
    <property type="term" value="P:DNA repair"/>
    <property type="evidence" value="ECO:0007669"/>
    <property type="project" value="InterPro"/>
</dbReference>
<dbReference type="GO" id="GO:0008311">
    <property type="term" value="F:double-stranded DNA 3'-5' DNA exonuclease activity"/>
    <property type="evidence" value="ECO:0007669"/>
    <property type="project" value="InterPro"/>
</dbReference>
<dbReference type="Gene3D" id="3.60.10.10">
    <property type="entry name" value="Endonuclease/exonuclease/phosphatase"/>
    <property type="match status" value="1"/>
</dbReference>
<evidence type="ECO:0000259" key="8">
    <source>
        <dbReference type="Pfam" id="PF03372"/>
    </source>
</evidence>
<dbReference type="GO" id="GO:0046872">
    <property type="term" value="F:metal ion binding"/>
    <property type="evidence" value="ECO:0007669"/>
    <property type="project" value="UniProtKB-KW"/>
</dbReference>
<comment type="cofactor">
    <cofactor evidence="6">
        <name>Mg(2+)</name>
        <dbReference type="ChEBI" id="CHEBI:18420"/>
    </cofactor>
    <cofactor evidence="6">
        <name>Mn(2+)</name>
        <dbReference type="ChEBI" id="CHEBI:29035"/>
    </cofactor>
    <text evidence="6">Probably binds two magnesium or manganese ions per subunit.</text>
</comment>
<dbReference type="CDD" id="cd09086">
    <property type="entry name" value="ExoIII-like_AP-endo"/>
    <property type="match status" value="1"/>
</dbReference>